<proteinExistence type="predicted"/>
<feature type="region of interest" description="Disordered" evidence="10">
    <location>
        <begin position="492"/>
        <end position="547"/>
    </location>
</feature>
<dbReference type="PANTHER" id="PTHR21448">
    <property type="entry name" value="SMOOTH MUSCLE MYOSIN HEAVY CHAIN-RELATED"/>
    <property type="match status" value="1"/>
</dbReference>
<accession>A0AAE1F1S6</accession>
<sequence>MESPDLQAKYQKLAAEYSKLRAQNQVLKKALLEEQTKSSQLSDVMKSRDQVLRKAEQENDSLSFRNQQLTKRLTLLQEDLDEIESKTKRGRGKSSESVVDGNVADTDVFTEELQSKIQENARLQSELAEIETTYRRRFSDLDLQLETTKKESQKYKELLQIREKSANDKVEQLENERVRQEVVAQQREGELRALRDQMTSLQQHLNASPAPVSTQPTPPDTRGQSQPTHTSEPPSSNLSIPVQNGRDKSLTVTARNLIDSFDALIQELSESFAKFLCCYSTRVKQYQQETEVQQKLIEHLKSAASPWHSLASSYHQMAESVSGESFIALETLSGLAQVSQHVTACGASLRKALPLVVHWVCEGSGGELSGCRAGAAWSAAFSRLVSSWGSLAPYVSTLANQSAPGSSLDTLSPSAQGRLISMLSDRLNNFHAALREASDTYLKKAANEKDQPSTTGEARAANEEILNTLSGLSNITGKMSSIFKEQVVPSWNKGGSTPTTPSSPYTNVPGRSSSKTALNSITQDDGSGSLYEGAGGGVSPSDSTTMADTEASLMKQLALASSKLSQLEAQREHFKLDNQLLQCKFQKEAKRVRQLEKQLKGETASMDSDGEHTQMKDHSGSVTSSTSSIGEVQGCEGASDEREKAIRNYFTNRCSHLYMQLTMATSQAALYQNECEALMRRLAVTEENRTSSEQEVDTQREKVNNLKETLQTTARNYEEQISTMSEHLADLNEKITAQSELIEHLKFEIKNKRSKK</sequence>
<name>A0AAE1F1S6_PETCI</name>
<comment type="caution">
    <text evidence="12">The sequence shown here is derived from an EMBL/GenBank/DDBJ whole genome shotgun (WGS) entry which is preliminary data.</text>
</comment>
<protein>
    <recommendedName>
        <fullName evidence="2">Protein phosphatase 1 regulatory subunit 21</fullName>
    </recommendedName>
    <alternativeName>
        <fullName evidence="7">Coiled-coil domain-containing protein 128</fullName>
    </alternativeName>
    <alternativeName>
        <fullName evidence="8">Ferry endosomal RAB5 effector complex subunit 2</fullName>
    </alternativeName>
    <alternativeName>
        <fullName evidence="6">KLRAQ motif-containing protein 1</fullName>
    </alternativeName>
</protein>
<reference evidence="12" key="1">
    <citation type="submission" date="2023-10" db="EMBL/GenBank/DDBJ databases">
        <title>Genome assemblies of two species of porcelain crab, Petrolisthes cinctipes and Petrolisthes manimaculis (Anomura: Porcellanidae).</title>
        <authorList>
            <person name="Angst P."/>
        </authorList>
    </citation>
    <scope>NUCLEOTIDE SEQUENCE</scope>
    <source>
        <strain evidence="12">PB745_01</strain>
        <tissue evidence="12">Gill</tissue>
    </source>
</reference>
<feature type="coiled-coil region" evidence="9">
    <location>
        <begin position="668"/>
        <end position="748"/>
    </location>
</feature>
<dbReference type="EMBL" id="JAWQEG010003621">
    <property type="protein sequence ID" value="KAK3865309.1"/>
    <property type="molecule type" value="Genomic_DNA"/>
</dbReference>
<dbReference type="InterPro" id="IPR019343">
    <property type="entry name" value="PPP1R21_N"/>
</dbReference>
<feature type="domain" description="Protein phosphatase 1 regulatory subunit 21 N-terminal" evidence="11">
    <location>
        <begin position="11"/>
        <end position="113"/>
    </location>
</feature>
<evidence type="ECO:0000256" key="6">
    <source>
        <dbReference type="ARBA" id="ARBA00031361"/>
    </source>
</evidence>
<keyword evidence="13" id="KW-1185">Reference proteome</keyword>
<evidence type="ECO:0000256" key="9">
    <source>
        <dbReference type="SAM" id="Coils"/>
    </source>
</evidence>
<evidence type="ECO:0000313" key="12">
    <source>
        <dbReference type="EMBL" id="KAK3865309.1"/>
    </source>
</evidence>
<feature type="region of interest" description="Disordered" evidence="10">
    <location>
        <begin position="201"/>
        <end position="245"/>
    </location>
</feature>
<evidence type="ECO:0000313" key="13">
    <source>
        <dbReference type="Proteomes" id="UP001286313"/>
    </source>
</evidence>
<evidence type="ECO:0000259" key="11">
    <source>
        <dbReference type="SMART" id="SM01254"/>
    </source>
</evidence>
<evidence type="ECO:0000256" key="8">
    <source>
        <dbReference type="ARBA" id="ARBA00044824"/>
    </source>
</evidence>
<dbReference type="Proteomes" id="UP001286313">
    <property type="component" value="Unassembled WGS sequence"/>
</dbReference>
<comment type="subcellular location">
    <subcellularLocation>
        <location evidence="1">Early endosome</location>
    </subcellularLocation>
</comment>
<dbReference type="InterPro" id="IPR040024">
    <property type="entry name" value="PPP1R21"/>
</dbReference>
<feature type="region of interest" description="Disordered" evidence="10">
    <location>
        <begin position="598"/>
        <end position="639"/>
    </location>
</feature>
<feature type="compositionally biased region" description="Basic and acidic residues" evidence="10">
    <location>
        <begin position="609"/>
        <end position="619"/>
    </location>
</feature>
<evidence type="ECO:0000256" key="4">
    <source>
        <dbReference type="ARBA" id="ARBA00022884"/>
    </source>
</evidence>
<keyword evidence="3" id="KW-0967">Endosome</keyword>
<dbReference type="AlphaFoldDB" id="A0AAE1F1S6"/>
<evidence type="ECO:0000256" key="1">
    <source>
        <dbReference type="ARBA" id="ARBA00004412"/>
    </source>
</evidence>
<evidence type="ECO:0000256" key="5">
    <source>
        <dbReference type="ARBA" id="ARBA00023054"/>
    </source>
</evidence>
<dbReference type="GO" id="GO:0003723">
    <property type="term" value="F:RNA binding"/>
    <property type="evidence" value="ECO:0007669"/>
    <property type="project" value="UniProtKB-KW"/>
</dbReference>
<feature type="compositionally biased region" description="Polar residues" evidence="10">
    <location>
        <begin position="222"/>
        <end position="242"/>
    </location>
</feature>
<gene>
    <name evidence="12" type="ORF">Pcinc_029079</name>
</gene>
<dbReference type="SMART" id="SM01254">
    <property type="entry name" value="KLRAQ"/>
    <property type="match status" value="1"/>
</dbReference>
<evidence type="ECO:0000256" key="3">
    <source>
        <dbReference type="ARBA" id="ARBA00022753"/>
    </source>
</evidence>
<dbReference type="Pfam" id="PF10205">
    <property type="entry name" value="KLRAQ"/>
    <property type="match status" value="1"/>
</dbReference>
<feature type="coiled-coil region" evidence="9">
    <location>
        <begin position="550"/>
        <end position="598"/>
    </location>
</feature>
<dbReference type="GO" id="GO:0016020">
    <property type="term" value="C:membrane"/>
    <property type="evidence" value="ECO:0007669"/>
    <property type="project" value="TreeGrafter"/>
</dbReference>
<evidence type="ECO:0000256" key="2">
    <source>
        <dbReference type="ARBA" id="ARBA00020102"/>
    </source>
</evidence>
<evidence type="ECO:0000256" key="10">
    <source>
        <dbReference type="SAM" id="MobiDB-lite"/>
    </source>
</evidence>
<feature type="compositionally biased region" description="Polar residues" evidence="10">
    <location>
        <begin position="201"/>
        <end position="215"/>
    </location>
</feature>
<dbReference type="PANTHER" id="PTHR21448:SF0">
    <property type="entry name" value="PROTEIN PHOSPHATASE 1 REGULATORY SUBUNIT 21"/>
    <property type="match status" value="1"/>
</dbReference>
<dbReference type="GO" id="GO:0005769">
    <property type="term" value="C:early endosome"/>
    <property type="evidence" value="ECO:0007669"/>
    <property type="project" value="UniProtKB-SubCell"/>
</dbReference>
<dbReference type="InterPro" id="IPR019348">
    <property type="entry name" value="PPP1R21_six_helix"/>
</dbReference>
<dbReference type="Pfam" id="PF10212">
    <property type="entry name" value="PPP1R21_helical"/>
    <property type="match status" value="1"/>
</dbReference>
<dbReference type="Pfam" id="PF21636">
    <property type="entry name" value="PPP1R21_C"/>
    <property type="match status" value="1"/>
</dbReference>
<dbReference type="InterPro" id="IPR049372">
    <property type="entry name" value="PPP1R21_C"/>
</dbReference>
<evidence type="ECO:0000256" key="7">
    <source>
        <dbReference type="ARBA" id="ARBA00031617"/>
    </source>
</evidence>
<feature type="compositionally biased region" description="Polar residues" evidence="10">
    <location>
        <begin position="505"/>
        <end position="525"/>
    </location>
</feature>
<feature type="coiled-coil region" evidence="9">
    <location>
        <begin position="3"/>
        <end position="86"/>
    </location>
</feature>
<keyword evidence="4" id="KW-0694">RNA-binding</keyword>
<organism evidence="12 13">
    <name type="scientific">Petrolisthes cinctipes</name>
    <name type="common">Flat porcelain crab</name>
    <dbReference type="NCBI Taxonomy" id="88211"/>
    <lineage>
        <taxon>Eukaryota</taxon>
        <taxon>Metazoa</taxon>
        <taxon>Ecdysozoa</taxon>
        <taxon>Arthropoda</taxon>
        <taxon>Crustacea</taxon>
        <taxon>Multicrustacea</taxon>
        <taxon>Malacostraca</taxon>
        <taxon>Eumalacostraca</taxon>
        <taxon>Eucarida</taxon>
        <taxon>Decapoda</taxon>
        <taxon>Pleocyemata</taxon>
        <taxon>Anomura</taxon>
        <taxon>Galatheoidea</taxon>
        <taxon>Porcellanidae</taxon>
        <taxon>Petrolisthes</taxon>
    </lineage>
</organism>
<keyword evidence="5 9" id="KW-0175">Coiled coil</keyword>